<dbReference type="EMBL" id="BX284603">
    <property type="protein sequence ID" value="CAA83597.1"/>
    <property type="molecule type" value="Genomic_DNA"/>
</dbReference>
<proteinExistence type="predicted"/>
<evidence type="ECO:0000313" key="3">
    <source>
        <dbReference type="Proteomes" id="UP000001940"/>
    </source>
</evidence>
<accession>Q18270</accession>
<dbReference type="CTD" id="3565701"/>
<name>Q18270_CAEEL</name>
<dbReference type="GeneID" id="3565701"/>
<dbReference type="PIR" id="A88429">
    <property type="entry name" value="A88429"/>
</dbReference>
<dbReference type="OrthoDB" id="5789665at2759"/>
<dbReference type="KEGG" id="cel:CELE_C28A5.2"/>
<evidence type="ECO:0000256" key="1">
    <source>
        <dbReference type="SAM" id="MobiDB-lite"/>
    </source>
</evidence>
<dbReference type="AlphaFoldDB" id="Q18270"/>
<dbReference type="Bgee" id="WBGene00007789">
    <property type="expression patterns" value="Expressed in germ line (C elegans) and 3 other cell types or tissues"/>
</dbReference>
<dbReference type="FunCoup" id="Q18270">
    <property type="interactions" value="1490"/>
</dbReference>
<sequence length="1218" mass="138445">MHFYKYGVLIDQLRDSFEWRVAFLDGSVSDHCCITVPSEKFNFPPTPGATVKAKFEHANSFLPSLVAQCGSFEWFRDVTVVNSKVVIFAIVHFSNECLERDPFKINGMDYSIIENENTDFQKIVLPTRVLQTSITSRSNLQNTDTPFIYRIGVCWEPISFENGVTVNWRYYADFPITPIFELYYRETTLPYIAESMVYGVLEGVVIAENDHGALFWTPKMGCAILPSTSLDTPMPSLGSVHVILVKRCIPENSFGFSCSYELLSSFRSTEWPNLKVITDQITRKVYIEANASCRSMMENQDFPSMNVPHIGKVFRGLQQYRDKLSAGHLYDFRMEFQKEEGSFVPTIVDLCLEEDEMVDCRVVYISNETSTYFAVLDPSSNSFDRFKQSIDYIAIPFRVLFCANGVHVKNEELLLNSYKVRVRVPRNRHDVVNAIHVEHVIQSPKDPAYFITNGSVWLRTTVKFQNASRYELLCPLLEQKIIDVNGVTAAMSLTQEFTVHAQFVLMERNVPVFVVRQLASTVREHPRTTNYPSRSLNLSYEVSGALARTNPNGQLSAADNNIVLINDSISLDHNLPDTGEYPTILNESSFERQLLFDNQSIADSASTSGDFILTESVYESSSAASTCTVIDRNDARFSALNDDSNILISESWLDSTNQHSETTMDTPEIITESFYESTHDQASSRASTVDRLASDVDKISIGRPDYSPPPRRRIFGYSTPGDRVRPRNSYGSSSSGSLNGRPKRRAPYGFRQIRNITPHNVLLRDIIYNNINNRKMFVEQNKNAILKCWNRLPLAQVTRTKKIFCTVIAVESIKFPPSFDDTCIKGLVRFAVVYDDMNVKNTSVVVPIGGNFNNLPKSFQLGDAYKVFHFSSYKDLICRIGGFSHGLNGELSRVAPVNCISNPETVNGRYGQRYLRCTVNAARPAISEIESDVFELWTVHGLPGFIIVEKVPLLMNHLNKEPINPDVHHQHMYTCIIEPLAGGPVEASILKDVKEGEDICIFWRLVVEFSDTVPLPRLKEKTDKVVPQIRTEPVQSGTFSVDDYGCWETLRINSILAQEKLDRMRAVGDPRVKMIDGPDLRPEIEVRKVDVNTRREKMFAAFDALLEKLPQLHSEGILGYVLEDDLRVKIKKLTPMNDNNHKFTFTFRNGSLEIGVNYLTDMLTRGKIYKVMNEMKKHVPLLKVLSDCIGLNTTYIKKTDAVKMMLHYMYRNELHTYL</sequence>
<keyword evidence="3" id="KW-1185">Reference proteome</keyword>
<evidence type="ECO:0000313" key="2">
    <source>
        <dbReference type="EMBL" id="CAA83597.1"/>
    </source>
</evidence>
<dbReference type="PaxDb" id="6239-C28A5.2"/>
<protein>
    <submittedName>
        <fullName evidence="2">REJ domain-containing protein</fullName>
    </submittedName>
</protein>
<dbReference type="eggNOG" id="ENOG502TGGM">
    <property type="taxonomic scope" value="Eukaryota"/>
</dbReference>
<feature type="region of interest" description="Disordered" evidence="1">
    <location>
        <begin position="699"/>
        <end position="745"/>
    </location>
</feature>
<gene>
    <name evidence="2 4" type="ORF">C28A5.2</name>
    <name evidence="2" type="ORF">CELE_C28A5.2</name>
</gene>
<dbReference type="InterPro" id="IPR055899">
    <property type="entry name" value="DUF7476"/>
</dbReference>
<dbReference type="AGR" id="WB:WBGene00007789"/>
<dbReference type="STRING" id="6239.C28A5.2.1"/>
<dbReference type="Proteomes" id="UP000001940">
    <property type="component" value="Chromosome III"/>
</dbReference>
<reference evidence="2 3" key="1">
    <citation type="journal article" date="1998" name="Science">
        <title>Genome sequence of the nematode C. elegans: a platform for investigating biology.</title>
        <authorList>
            <consortium name="The C. elegans sequencing consortium"/>
            <person name="Sulson J.E."/>
            <person name="Waterston R."/>
        </authorList>
    </citation>
    <scope>NUCLEOTIDE SEQUENCE [LARGE SCALE GENOMIC DNA]</scope>
    <source>
        <strain evidence="2 3">Bristol N2</strain>
    </source>
</reference>
<evidence type="ECO:0000313" key="4">
    <source>
        <dbReference type="WormBase" id="C28A5.2"/>
    </source>
</evidence>
<dbReference type="UCSC" id="C28A5.2">
    <property type="organism name" value="c. elegans"/>
</dbReference>
<dbReference type="HOGENOM" id="CLU_268985_0_0_1"/>
<dbReference type="OMA" id="HEWIRDV"/>
<dbReference type="Pfam" id="PF24288">
    <property type="entry name" value="DUF7476"/>
    <property type="match status" value="1"/>
</dbReference>
<dbReference type="WormBase" id="C28A5.2">
    <property type="protein sequence ID" value="CE00676"/>
    <property type="gene ID" value="WBGene00007789"/>
</dbReference>
<dbReference type="InParanoid" id="Q18270"/>
<organism evidence="2 3">
    <name type="scientific">Caenorhabditis elegans</name>
    <dbReference type="NCBI Taxonomy" id="6239"/>
    <lineage>
        <taxon>Eukaryota</taxon>
        <taxon>Metazoa</taxon>
        <taxon>Ecdysozoa</taxon>
        <taxon>Nematoda</taxon>
        <taxon>Chromadorea</taxon>
        <taxon>Rhabditida</taxon>
        <taxon>Rhabditina</taxon>
        <taxon>Rhabditomorpha</taxon>
        <taxon>Rhabditoidea</taxon>
        <taxon>Rhabditidae</taxon>
        <taxon>Peloderinae</taxon>
        <taxon>Caenorhabditis</taxon>
    </lineage>
</organism>
<dbReference type="RefSeq" id="NP_001369843.1">
    <property type="nucleotide sequence ID" value="NM_001384074.2"/>
</dbReference>